<organism evidence="3 4">
    <name type="scientific">Spirodela intermedia</name>
    <name type="common">Intermediate duckweed</name>
    <dbReference type="NCBI Taxonomy" id="51605"/>
    <lineage>
        <taxon>Eukaryota</taxon>
        <taxon>Viridiplantae</taxon>
        <taxon>Streptophyta</taxon>
        <taxon>Embryophyta</taxon>
        <taxon>Tracheophyta</taxon>
        <taxon>Spermatophyta</taxon>
        <taxon>Magnoliopsida</taxon>
        <taxon>Liliopsida</taxon>
        <taxon>Araceae</taxon>
        <taxon>Lemnoideae</taxon>
        <taxon>Spirodela</taxon>
    </lineage>
</organism>
<dbReference type="Proteomes" id="UP000663760">
    <property type="component" value="Chromosome 2"/>
</dbReference>
<keyword evidence="4" id="KW-1185">Reference proteome</keyword>
<keyword evidence="1" id="KW-0175">Coiled coil</keyword>
<evidence type="ECO:0000313" key="3">
    <source>
        <dbReference type="EMBL" id="CAA7392093.1"/>
    </source>
</evidence>
<feature type="coiled-coil region" evidence="1">
    <location>
        <begin position="244"/>
        <end position="317"/>
    </location>
</feature>
<proteinExistence type="predicted"/>
<evidence type="ECO:0000256" key="1">
    <source>
        <dbReference type="SAM" id="Coils"/>
    </source>
</evidence>
<dbReference type="EMBL" id="LR746265">
    <property type="protein sequence ID" value="CAA7392093.1"/>
    <property type="molecule type" value="Genomic_DNA"/>
</dbReference>
<protein>
    <submittedName>
        <fullName evidence="3">Uncharacterized protein</fullName>
    </submittedName>
</protein>
<sequence length="366" mass="40392">MAYRRKKSNPRSSTLEDFASTDAVDDSLGGLSLAAQAIRASSAHRDSSLSSAYDESAISLAYRDSDLQMSSSQQRDTAAYEYTSLKNLNGSKAEGFWEALSRKAKSIIDDDNPAQQPKNLTQNLPQMMLKTPTATQLDQPRQSPERHKRVDNPTIQKSLGALTSSLHYIGGTIGNALEEGLMIVENKTVDIIQETKKLNIRRKNSGSHVQSSLLNPSGLPQMPADHETQLKASRDVANAMAAKAKLLLRELKTVKAELAFAKERGAQLEEENRLLRESRVKGHHHPEEDEDLIRLQLETLLAEKARLAQENSVYARENRFLREIVEYHQLTMQDLVSFNDDDDHLFLSSTAAAAAGSPSSPGASSP</sequence>
<dbReference type="PANTHER" id="PTHR31016">
    <property type="entry name" value="OS04G0228100 PROTEIN"/>
    <property type="match status" value="1"/>
</dbReference>
<accession>A0A7I8K4Z3</accession>
<dbReference type="PANTHER" id="PTHR31016:SF12">
    <property type="entry name" value="OS05G0315200 PROTEIN"/>
    <property type="match status" value="1"/>
</dbReference>
<gene>
    <name evidence="3" type="ORF">SI8410_02003272</name>
</gene>
<evidence type="ECO:0000313" key="4">
    <source>
        <dbReference type="Proteomes" id="UP000663760"/>
    </source>
</evidence>
<name>A0A7I8K4Z3_SPIIN</name>
<dbReference type="OrthoDB" id="1924603at2759"/>
<feature type="compositionally biased region" description="Polar residues" evidence="2">
    <location>
        <begin position="133"/>
        <end position="142"/>
    </location>
</feature>
<evidence type="ECO:0000256" key="2">
    <source>
        <dbReference type="SAM" id="MobiDB-lite"/>
    </source>
</evidence>
<feature type="region of interest" description="Disordered" evidence="2">
    <location>
        <begin position="133"/>
        <end position="155"/>
    </location>
</feature>
<dbReference type="AlphaFoldDB" id="A0A7I8K4Z3"/>
<reference evidence="3" key="1">
    <citation type="submission" date="2020-02" db="EMBL/GenBank/DDBJ databases">
        <authorList>
            <person name="Scholz U."/>
            <person name="Mascher M."/>
            <person name="Fiebig A."/>
        </authorList>
    </citation>
    <scope>NUCLEOTIDE SEQUENCE</scope>
</reference>